<dbReference type="Pfam" id="PF02386">
    <property type="entry name" value="TrkH"/>
    <property type="match status" value="1"/>
</dbReference>
<dbReference type="AlphaFoldDB" id="D3UG98"/>
<keyword evidence="4 8" id="KW-0812">Transmembrane</keyword>
<evidence type="ECO:0000256" key="7">
    <source>
        <dbReference type="ARBA" id="ARBA00023136"/>
    </source>
</evidence>
<feature type="transmembrane region" description="Helical" evidence="8">
    <location>
        <begin position="36"/>
        <end position="54"/>
    </location>
</feature>
<dbReference type="HOGENOM" id="CLU_026429_0_1_7"/>
<evidence type="ECO:0000256" key="5">
    <source>
        <dbReference type="ARBA" id="ARBA00022989"/>
    </source>
</evidence>
<accession>D3UG98</accession>
<feature type="transmembrane region" description="Helical" evidence="8">
    <location>
        <begin position="6"/>
        <end position="24"/>
    </location>
</feature>
<dbReference type="RefSeq" id="WP_013022614.1">
    <property type="nucleotide sequence ID" value="NC_013949.1"/>
</dbReference>
<evidence type="ECO:0000256" key="8">
    <source>
        <dbReference type="SAM" id="Phobius"/>
    </source>
</evidence>
<keyword evidence="10" id="KW-1185">Reference proteome</keyword>
<dbReference type="Proteomes" id="UP000001522">
    <property type="component" value="Chromosome"/>
</dbReference>
<sequence length="447" mass="49543">MNLKSIKFLLLSYFGIALIGSFLLSLPFSHKGHISFIDAFFTATSALTCTGLIIKDTALDFTSTGHVIILFLIQLGGFGYMTMLGLIYLLFRRRMGNAERNILKEALNHANYDDLTDFIKKILIYVFFVELIGAILLSIDFSLRFGLADGIWYGVFHAISAFNNGGFSVFPNSLIDFRTDVLVNTVICVLIFLGGIGYICLVELRFFLLNRVTKQRKHRFSLHFKIVFSVSILLIVLCAMMLLVLEWDNPETFGSFGFFERIIAAVFSSVNYRTAGFVSYDMSGLRDSSLFFSIIFMLIGGAPGGTATGIKVTTIAVLYAFARSVFTRSEVRLFNRAVSEESIQRALMVFIISGVYFLGLSLLLTLIEPKTNFFALVYEVNAAFSNVGISTGDGGILSLSASFHDAGKSLIILSMILGKAGVMIFTLALFGSAQESRIKYQKEKIIL</sequence>
<evidence type="ECO:0000256" key="3">
    <source>
        <dbReference type="ARBA" id="ARBA00022475"/>
    </source>
</evidence>
<keyword evidence="3" id="KW-1003">Cell membrane</keyword>
<name>D3UG98_HELM1</name>
<feature type="transmembrane region" description="Helical" evidence="8">
    <location>
        <begin position="410"/>
        <end position="430"/>
    </location>
</feature>
<dbReference type="eggNOG" id="COG0168">
    <property type="taxonomic scope" value="Bacteria"/>
</dbReference>
<keyword evidence="7 8" id="KW-0472">Membrane</keyword>
<dbReference type="STRING" id="679897.HMU02570"/>
<dbReference type="PANTHER" id="PTHR32024:SF1">
    <property type="entry name" value="KTR SYSTEM POTASSIUM UPTAKE PROTEIN B"/>
    <property type="match status" value="1"/>
</dbReference>
<evidence type="ECO:0000256" key="1">
    <source>
        <dbReference type="ARBA" id="ARBA00004651"/>
    </source>
</evidence>
<dbReference type="GO" id="GO:0030001">
    <property type="term" value="P:metal ion transport"/>
    <property type="evidence" value="ECO:0007669"/>
    <property type="project" value="UniProtKB-ARBA"/>
</dbReference>
<dbReference type="EMBL" id="FN555004">
    <property type="protein sequence ID" value="CBG39519.1"/>
    <property type="molecule type" value="Genomic_DNA"/>
</dbReference>
<feature type="transmembrane region" description="Helical" evidence="8">
    <location>
        <begin position="347"/>
        <end position="367"/>
    </location>
</feature>
<keyword evidence="2" id="KW-0813">Transport</keyword>
<evidence type="ECO:0000313" key="10">
    <source>
        <dbReference type="Proteomes" id="UP000001522"/>
    </source>
</evidence>
<evidence type="ECO:0000256" key="2">
    <source>
        <dbReference type="ARBA" id="ARBA00022448"/>
    </source>
</evidence>
<dbReference type="GO" id="GO:0005886">
    <property type="term" value="C:plasma membrane"/>
    <property type="evidence" value="ECO:0007669"/>
    <property type="project" value="UniProtKB-SubCell"/>
</dbReference>
<reference evidence="9 10" key="1">
    <citation type="journal article" date="2010" name="BMC Genomics">
        <title>Comparative genomics and proteomics of Helicobacter mustelae, an ulcerogenic and carcinogenic gastric pathogen.</title>
        <authorList>
            <person name="O'Toole P.W."/>
            <person name="Snelling W.J."/>
            <person name="Canchaya C."/>
            <person name="Forde B.M."/>
            <person name="Hardie K.R."/>
            <person name="Josenhans C."/>
            <person name="Graham R.L.J."/>
            <person name="McMullan G."/>
            <person name="Parkhill J."/>
            <person name="Belda E."/>
            <person name="Bentley S.D."/>
        </authorList>
    </citation>
    <scope>NUCLEOTIDE SEQUENCE [LARGE SCALE GENOMIC DNA]</scope>
    <source>
        <strain evidence="10">ATCC 43772 / LMG 18044 / NCTC 12198 / 12198</strain>
    </source>
</reference>
<dbReference type="InterPro" id="IPR003445">
    <property type="entry name" value="Cat_transpt"/>
</dbReference>
<gene>
    <name evidence="9" type="primary">ktrB</name>
    <name evidence="9" type="ordered locus">HMU02570</name>
</gene>
<dbReference type="PANTHER" id="PTHR32024">
    <property type="entry name" value="TRK SYSTEM POTASSIUM UPTAKE PROTEIN TRKG-RELATED"/>
    <property type="match status" value="1"/>
</dbReference>
<keyword evidence="6" id="KW-0406">Ion transport</keyword>
<proteinExistence type="predicted"/>
<feature type="transmembrane region" description="Helical" evidence="8">
    <location>
        <begin position="122"/>
        <end position="143"/>
    </location>
</feature>
<organism evidence="9 10">
    <name type="scientific">Helicobacter mustelae (strain ATCC 43772 / CCUG 25715 / CIP 103759 / LMG 18044 / NCTC 12198 / R85-136P)</name>
    <name type="common">Campylobacter mustelae</name>
    <dbReference type="NCBI Taxonomy" id="679897"/>
    <lineage>
        <taxon>Bacteria</taxon>
        <taxon>Pseudomonadati</taxon>
        <taxon>Campylobacterota</taxon>
        <taxon>Epsilonproteobacteria</taxon>
        <taxon>Campylobacterales</taxon>
        <taxon>Helicobacteraceae</taxon>
        <taxon>Helicobacter</taxon>
    </lineage>
</organism>
<feature type="transmembrane region" description="Helical" evidence="8">
    <location>
        <begin position="181"/>
        <end position="201"/>
    </location>
</feature>
<evidence type="ECO:0000256" key="6">
    <source>
        <dbReference type="ARBA" id="ARBA00023065"/>
    </source>
</evidence>
<comment type="subcellular location">
    <subcellularLocation>
        <location evidence="1">Cell membrane</location>
        <topology evidence="1">Multi-pass membrane protein</topology>
    </subcellularLocation>
</comment>
<feature type="transmembrane region" description="Helical" evidence="8">
    <location>
        <begin position="222"/>
        <end position="247"/>
    </location>
</feature>
<dbReference type="GO" id="GO:0008324">
    <property type="term" value="F:monoatomic cation transmembrane transporter activity"/>
    <property type="evidence" value="ECO:0007669"/>
    <property type="project" value="InterPro"/>
</dbReference>
<keyword evidence="5 8" id="KW-1133">Transmembrane helix</keyword>
<feature type="transmembrane region" description="Helical" evidence="8">
    <location>
        <begin position="66"/>
        <end position="91"/>
    </location>
</feature>
<protein>
    <submittedName>
        <fullName evidence="9">Putative K+ uptake protein</fullName>
    </submittedName>
</protein>
<evidence type="ECO:0000256" key="4">
    <source>
        <dbReference type="ARBA" id="ARBA00022692"/>
    </source>
</evidence>
<feature type="transmembrane region" description="Helical" evidence="8">
    <location>
        <begin position="284"/>
        <end position="302"/>
    </location>
</feature>
<evidence type="ECO:0000313" key="9">
    <source>
        <dbReference type="EMBL" id="CBG39519.1"/>
    </source>
</evidence>
<dbReference type="KEGG" id="hms:HMU02570"/>